<proteinExistence type="predicted"/>
<evidence type="ECO:0000313" key="3">
    <source>
        <dbReference type="Proteomes" id="UP000199478"/>
    </source>
</evidence>
<dbReference type="OrthoDB" id="6293260at2"/>
<dbReference type="PANTHER" id="PTHR43792:SF1">
    <property type="entry name" value="N-ACETYLTRANSFERASE DOMAIN-CONTAINING PROTEIN"/>
    <property type="match status" value="1"/>
</dbReference>
<feature type="domain" description="N-acetyltransferase" evidence="1">
    <location>
        <begin position="10"/>
        <end position="164"/>
    </location>
</feature>
<dbReference type="InterPro" id="IPR051531">
    <property type="entry name" value="N-acetyltransferase"/>
</dbReference>
<dbReference type="InterPro" id="IPR000182">
    <property type="entry name" value="GNAT_dom"/>
</dbReference>
<evidence type="ECO:0000313" key="2">
    <source>
        <dbReference type="EMBL" id="SFR46005.1"/>
    </source>
</evidence>
<evidence type="ECO:0000259" key="1">
    <source>
        <dbReference type="PROSITE" id="PS51186"/>
    </source>
</evidence>
<dbReference type="AlphaFoldDB" id="A0A1I6GUS3"/>
<dbReference type="Gene3D" id="3.40.630.30">
    <property type="match status" value="1"/>
</dbReference>
<dbReference type="EMBL" id="FOYP01000001">
    <property type="protein sequence ID" value="SFR46005.1"/>
    <property type="molecule type" value="Genomic_DNA"/>
</dbReference>
<dbReference type="Proteomes" id="UP000199478">
    <property type="component" value="Unassembled WGS sequence"/>
</dbReference>
<gene>
    <name evidence="2" type="ORF">SAMN04488005_2201</name>
</gene>
<dbReference type="PANTHER" id="PTHR43792">
    <property type="entry name" value="GNAT FAMILY, PUTATIVE (AFU_ORTHOLOGUE AFUA_3G00765)-RELATED-RELATED"/>
    <property type="match status" value="1"/>
</dbReference>
<dbReference type="RefSeq" id="WP_090199842.1">
    <property type="nucleotide sequence ID" value="NZ_FOYP01000001.1"/>
</dbReference>
<keyword evidence="3" id="KW-1185">Reference proteome</keyword>
<keyword evidence="2" id="KW-0808">Transferase</keyword>
<dbReference type="SUPFAM" id="SSF55729">
    <property type="entry name" value="Acyl-CoA N-acyltransferases (Nat)"/>
    <property type="match status" value="1"/>
</dbReference>
<dbReference type="Pfam" id="PF13302">
    <property type="entry name" value="Acetyltransf_3"/>
    <property type="match status" value="1"/>
</dbReference>
<organism evidence="2 3">
    <name type="scientific">Yoonia tamlensis</name>
    <dbReference type="NCBI Taxonomy" id="390270"/>
    <lineage>
        <taxon>Bacteria</taxon>
        <taxon>Pseudomonadati</taxon>
        <taxon>Pseudomonadota</taxon>
        <taxon>Alphaproteobacteria</taxon>
        <taxon>Rhodobacterales</taxon>
        <taxon>Paracoccaceae</taxon>
        <taxon>Yoonia</taxon>
    </lineage>
</organism>
<dbReference type="STRING" id="390270.SAMN04488005_2201"/>
<dbReference type="InterPro" id="IPR016181">
    <property type="entry name" value="Acyl_CoA_acyltransferase"/>
</dbReference>
<dbReference type="GO" id="GO:0016747">
    <property type="term" value="F:acyltransferase activity, transferring groups other than amino-acyl groups"/>
    <property type="evidence" value="ECO:0007669"/>
    <property type="project" value="InterPro"/>
</dbReference>
<sequence length="168" mass="18242">MIPTLYTERLVLRPYARDDFDAYAAFLGSDRAVHMDGPISKDKAWDWFVNDIAAWALYGFGSLAITENGKLAGATGLVHPPSFPEPECGWFLFDGFTGRGLVQEAARAIIDYTFATTPLDSFVSYIGPQNTASLRVAQALGAVHDPEAATPNGDNCLVYRHTKGAPNV</sequence>
<reference evidence="3" key="1">
    <citation type="submission" date="2016-10" db="EMBL/GenBank/DDBJ databases">
        <authorList>
            <person name="Varghese N."/>
            <person name="Submissions S."/>
        </authorList>
    </citation>
    <scope>NUCLEOTIDE SEQUENCE [LARGE SCALE GENOMIC DNA]</scope>
    <source>
        <strain evidence="3">DSM 26879</strain>
    </source>
</reference>
<protein>
    <submittedName>
        <fullName evidence="2">Protein N-acetyltransferase, RimJ/RimL family</fullName>
    </submittedName>
</protein>
<dbReference type="PROSITE" id="PS51186">
    <property type="entry name" value="GNAT"/>
    <property type="match status" value="1"/>
</dbReference>
<name>A0A1I6GUS3_9RHOB</name>
<accession>A0A1I6GUS3</accession>